<dbReference type="PANTHER" id="PTHR12526">
    <property type="entry name" value="GLYCOSYLTRANSFERASE"/>
    <property type="match status" value="1"/>
</dbReference>
<accession>A0ABS3T1R8</accession>
<proteinExistence type="predicted"/>
<sequence length="388" mass="44089">MKSKVHIIGPIGDVGGRELETGFIAKTLISDGYDVHITSTINYTDDSQLFGFVDKKQVSQLNQLILQKNLWFRFWAYLSYLRGNKNKLLSDYCSNAVSRKTGYRFSAVKILKAMVDSADLVVLCAQISSTFIKEIVEYGFVTDKPVVIRTSSMILESDRIHKSWLEKVTYFIHHSESNAKRLSFLQHHKYKIIDQCTFRENEMLAIEPACKFQSLLFIGRLAPEKGVLELVEYFKRYGSGLSLSLIGNGPLHEELVVLCKAANNISLKGFVSQNDIVEQIRASDAIIIASIGESGPLVGLEAMASARLVISTSVGAMPERLAGLQNQFWFNIYDEESFKQMLNMLRSLTLDQIETIALENRKRYLARYKREAIENLYKKVIFRLQNPD</sequence>
<feature type="domain" description="Glycosyl transferase family 1" evidence="1">
    <location>
        <begin position="215"/>
        <end position="343"/>
    </location>
</feature>
<dbReference type="PANTHER" id="PTHR12526:SF638">
    <property type="entry name" value="SPORE COAT PROTEIN SA"/>
    <property type="match status" value="1"/>
</dbReference>
<dbReference type="CDD" id="cd03801">
    <property type="entry name" value="GT4_PimA-like"/>
    <property type="match status" value="1"/>
</dbReference>
<dbReference type="EMBL" id="JAGEVF010000005">
    <property type="protein sequence ID" value="MBO3116690.1"/>
    <property type="molecule type" value="Genomic_DNA"/>
</dbReference>
<keyword evidence="3" id="KW-1185">Reference proteome</keyword>
<comment type="caution">
    <text evidence="2">The sequence shown here is derived from an EMBL/GenBank/DDBJ whole genome shotgun (WGS) entry which is preliminary data.</text>
</comment>
<dbReference type="Pfam" id="PF00534">
    <property type="entry name" value="Glycos_transf_1"/>
    <property type="match status" value="1"/>
</dbReference>
<name>A0ABS3T1R8_9FLAO</name>
<dbReference type="Gene3D" id="3.40.50.2000">
    <property type="entry name" value="Glycogen Phosphorylase B"/>
    <property type="match status" value="2"/>
</dbReference>
<dbReference type="Proteomes" id="UP000676776">
    <property type="component" value="Unassembled WGS sequence"/>
</dbReference>
<reference evidence="2 3" key="1">
    <citation type="submission" date="2021-03" db="EMBL/GenBank/DDBJ databases">
        <title>Winogradskyella sp. nov., isolated from costal sediment.</title>
        <authorList>
            <person name="Gao C."/>
        </authorList>
    </citation>
    <scope>NUCLEOTIDE SEQUENCE [LARGE SCALE GENOMIC DNA]</scope>
    <source>
        <strain evidence="2 3">DF17</strain>
    </source>
</reference>
<evidence type="ECO:0000313" key="2">
    <source>
        <dbReference type="EMBL" id="MBO3116690.1"/>
    </source>
</evidence>
<dbReference type="InterPro" id="IPR001296">
    <property type="entry name" value="Glyco_trans_1"/>
</dbReference>
<dbReference type="SUPFAM" id="SSF53756">
    <property type="entry name" value="UDP-Glycosyltransferase/glycogen phosphorylase"/>
    <property type="match status" value="1"/>
</dbReference>
<gene>
    <name evidence="2" type="ORF">J4050_08030</name>
</gene>
<organism evidence="2 3">
    <name type="scientific">Winogradskyella pelagia</name>
    <dbReference type="NCBI Taxonomy" id="2819984"/>
    <lineage>
        <taxon>Bacteria</taxon>
        <taxon>Pseudomonadati</taxon>
        <taxon>Bacteroidota</taxon>
        <taxon>Flavobacteriia</taxon>
        <taxon>Flavobacteriales</taxon>
        <taxon>Flavobacteriaceae</taxon>
        <taxon>Winogradskyella</taxon>
    </lineage>
</organism>
<protein>
    <submittedName>
        <fullName evidence="2">Glycosyltransferase family 4 protein</fullName>
    </submittedName>
</protein>
<evidence type="ECO:0000313" key="3">
    <source>
        <dbReference type="Proteomes" id="UP000676776"/>
    </source>
</evidence>
<dbReference type="RefSeq" id="WP_208154057.1">
    <property type="nucleotide sequence ID" value="NZ_JAGEVF010000005.1"/>
</dbReference>
<evidence type="ECO:0000259" key="1">
    <source>
        <dbReference type="Pfam" id="PF00534"/>
    </source>
</evidence>